<sequence>MYAVLKCLTLVFGWWQQVRDLFSIVALSLFWLFLFWQL</sequence>
<evidence type="ECO:0000313" key="2">
    <source>
        <dbReference type="EMBL" id="JAD23471.1"/>
    </source>
</evidence>
<keyword evidence="1" id="KW-0812">Transmembrane</keyword>
<organism evidence="2">
    <name type="scientific">Arundo donax</name>
    <name type="common">Giant reed</name>
    <name type="synonym">Donax arundinaceus</name>
    <dbReference type="NCBI Taxonomy" id="35708"/>
    <lineage>
        <taxon>Eukaryota</taxon>
        <taxon>Viridiplantae</taxon>
        <taxon>Streptophyta</taxon>
        <taxon>Embryophyta</taxon>
        <taxon>Tracheophyta</taxon>
        <taxon>Spermatophyta</taxon>
        <taxon>Magnoliopsida</taxon>
        <taxon>Liliopsida</taxon>
        <taxon>Poales</taxon>
        <taxon>Poaceae</taxon>
        <taxon>PACMAD clade</taxon>
        <taxon>Arundinoideae</taxon>
        <taxon>Arundineae</taxon>
        <taxon>Arundo</taxon>
    </lineage>
</organism>
<name>A0A0A8YBY5_ARUDO</name>
<evidence type="ECO:0000256" key="1">
    <source>
        <dbReference type="SAM" id="Phobius"/>
    </source>
</evidence>
<keyword evidence="1" id="KW-0472">Membrane</keyword>
<feature type="transmembrane region" description="Helical" evidence="1">
    <location>
        <begin position="20"/>
        <end position="36"/>
    </location>
</feature>
<accession>A0A0A8YBY5</accession>
<protein>
    <submittedName>
        <fullName evidence="2">Uncharacterized protein</fullName>
    </submittedName>
</protein>
<reference evidence="2" key="2">
    <citation type="journal article" date="2015" name="Data Brief">
        <title>Shoot transcriptome of the giant reed, Arundo donax.</title>
        <authorList>
            <person name="Barrero R.A."/>
            <person name="Guerrero F.D."/>
            <person name="Moolhuijzen P."/>
            <person name="Goolsby J.A."/>
            <person name="Tidwell J."/>
            <person name="Bellgard S.E."/>
            <person name="Bellgard M.I."/>
        </authorList>
    </citation>
    <scope>NUCLEOTIDE SEQUENCE</scope>
    <source>
        <tissue evidence="2">Shoot tissue taken approximately 20 cm above the soil surface</tissue>
    </source>
</reference>
<dbReference type="AlphaFoldDB" id="A0A0A8YBY5"/>
<dbReference type="EMBL" id="GBRH01274424">
    <property type="protein sequence ID" value="JAD23471.1"/>
    <property type="molecule type" value="Transcribed_RNA"/>
</dbReference>
<reference evidence="2" key="1">
    <citation type="submission" date="2014-09" db="EMBL/GenBank/DDBJ databases">
        <authorList>
            <person name="Magalhaes I.L.F."/>
            <person name="Oliveira U."/>
            <person name="Santos F.R."/>
            <person name="Vidigal T.H.D.A."/>
            <person name="Brescovit A.D."/>
            <person name="Santos A.J."/>
        </authorList>
    </citation>
    <scope>NUCLEOTIDE SEQUENCE</scope>
    <source>
        <tissue evidence="2">Shoot tissue taken approximately 20 cm above the soil surface</tissue>
    </source>
</reference>
<keyword evidence="1" id="KW-1133">Transmembrane helix</keyword>
<proteinExistence type="predicted"/>